<dbReference type="GO" id="GO:0016020">
    <property type="term" value="C:membrane"/>
    <property type="evidence" value="ECO:0007669"/>
    <property type="project" value="UniProtKB-SubCell"/>
</dbReference>
<dbReference type="STRING" id="68775.A0A5C3LHF9"/>
<feature type="transmembrane region" description="Helical" evidence="7">
    <location>
        <begin position="307"/>
        <end position="328"/>
    </location>
</feature>
<evidence type="ECO:0000256" key="4">
    <source>
        <dbReference type="ARBA" id="ARBA00022989"/>
    </source>
</evidence>
<feature type="transmembrane region" description="Helical" evidence="7">
    <location>
        <begin position="389"/>
        <end position="411"/>
    </location>
</feature>
<keyword evidence="4 7" id="KW-1133">Transmembrane helix</keyword>
<name>A0A5C3LHF9_9AGAR</name>
<evidence type="ECO:0000256" key="7">
    <source>
        <dbReference type="SAM" id="Phobius"/>
    </source>
</evidence>
<feature type="transmembrane region" description="Helical" evidence="7">
    <location>
        <begin position="349"/>
        <end position="369"/>
    </location>
</feature>
<reference evidence="9 10" key="1">
    <citation type="journal article" date="2019" name="Nat. Ecol. Evol.">
        <title>Megaphylogeny resolves global patterns of mushroom evolution.</title>
        <authorList>
            <person name="Varga T."/>
            <person name="Krizsan K."/>
            <person name="Foldi C."/>
            <person name="Dima B."/>
            <person name="Sanchez-Garcia M."/>
            <person name="Sanchez-Ramirez S."/>
            <person name="Szollosi G.J."/>
            <person name="Szarkandi J.G."/>
            <person name="Papp V."/>
            <person name="Albert L."/>
            <person name="Andreopoulos W."/>
            <person name="Angelini C."/>
            <person name="Antonin V."/>
            <person name="Barry K.W."/>
            <person name="Bougher N.L."/>
            <person name="Buchanan P."/>
            <person name="Buyck B."/>
            <person name="Bense V."/>
            <person name="Catcheside P."/>
            <person name="Chovatia M."/>
            <person name="Cooper J."/>
            <person name="Damon W."/>
            <person name="Desjardin D."/>
            <person name="Finy P."/>
            <person name="Geml J."/>
            <person name="Haridas S."/>
            <person name="Hughes K."/>
            <person name="Justo A."/>
            <person name="Karasinski D."/>
            <person name="Kautmanova I."/>
            <person name="Kiss B."/>
            <person name="Kocsube S."/>
            <person name="Kotiranta H."/>
            <person name="LaButti K.M."/>
            <person name="Lechner B.E."/>
            <person name="Liimatainen K."/>
            <person name="Lipzen A."/>
            <person name="Lukacs Z."/>
            <person name="Mihaltcheva S."/>
            <person name="Morgado L.N."/>
            <person name="Niskanen T."/>
            <person name="Noordeloos M.E."/>
            <person name="Ohm R.A."/>
            <person name="Ortiz-Santana B."/>
            <person name="Ovrebo C."/>
            <person name="Racz N."/>
            <person name="Riley R."/>
            <person name="Savchenko A."/>
            <person name="Shiryaev A."/>
            <person name="Soop K."/>
            <person name="Spirin V."/>
            <person name="Szebenyi C."/>
            <person name="Tomsovsky M."/>
            <person name="Tulloss R.E."/>
            <person name="Uehling J."/>
            <person name="Grigoriev I.V."/>
            <person name="Vagvolgyi C."/>
            <person name="Papp T."/>
            <person name="Martin F.M."/>
            <person name="Miettinen O."/>
            <person name="Hibbett D.S."/>
            <person name="Nagy L.G."/>
        </authorList>
    </citation>
    <scope>NUCLEOTIDE SEQUENCE [LARGE SCALE GENOMIC DNA]</scope>
    <source>
        <strain evidence="9 10">CBS 166.37</strain>
    </source>
</reference>
<proteinExistence type="inferred from homology"/>
<sequence length="569" mass="62733">MQASIANTAISEPIKGGGSEKSIPTDHDSPSHQLIEGDGIIAFEEYLHYAALQRRVEAGLGNEKVEHPIDEKKSWFHRLSDHKGANVNVDVHEANDPPMTEFQQERADASRALRLASWASVFYLITTDILGPFNAPFAISQVGWVPGVILYFFMGLIALYTGLILWRLFIRLDSLRYPVKSYGDIAERIFGKSARHVVSLLQSLQLLVNVATICLGNGQALSQMTKSRLCFSVCIVIWALLGMVIGQIRTLKNYGWLANSAVWINLLIIFLSMGFIAHSPPNFDSAKKSLNVDPGPVMTTKFGHLPLAAQVNGIMNMVFAYGGAMIFPEMMAEMRRPMDFWKGMTMAQGLIFAAYLLYGAFVYAFQGQFTLPLAFQGVSKFSWQTVGNALALVTGIIAAGLYGNIGIKVVYINIIEGWFNGPPLMSRRGRLIWTPLVFAYWALAFVIGSAIPQIQTITGLIAAVAIMQFTYTFPPLLRLGYDVITDAMDADREYSPGQGIHGRIDNWNQWSRWKRGLFGGRWYFKLFNLLMSLGGLAMACLGMWGAGVSIKTAFDNSAGATSFGCAAPV</sequence>
<evidence type="ECO:0000259" key="8">
    <source>
        <dbReference type="Pfam" id="PF01490"/>
    </source>
</evidence>
<evidence type="ECO:0000256" key="6">
    <source>
        <dbReference type="SAM" id="MobiDB-lite"/>
    </source>
</evidence>
<dbReference type="AlphaFoldDB" id="A0A5C3LHF9"/>
<gene>
    <name evidence="9" type="ORF">BDQ12DRAFT_692844</name>
</gene>
<keyword evidence="5 7" id="KW-0472">Membrane</keyword>
<dbReference type="EMBL" id="ML213682">
    <property type="protein sequence ID" value="TFK32210.1"/>
    <property type="molecule type" value="Genomic_DNA"/>
</dbReference>
<dbReference type="Pfam" id="PF01490">
    <property type="entry name" value="Aa_trans"/>
    <property type="match status" value="1"/>
</dbReference>
<keyword evidence="10" id="KW-1185">Reference proteome</keyword>
<feature type="region of interest" description="Disordered" evidence="6">
    <location>
        <begin position="1"/>
        <end position="31"/>
    </location>
</feature>
<feature type="transmembrane region" description="Helical" evidence="7">
    <location>
        <begin position="197"/>
        <end position="220"/>
    </location>
</feature>
<dbReference type="InterPro" id="IPR013057">
    <property type="entry name" value="AA_transpt_TM"/>
</dbReference>
<feature type="transmembrane region" description="Helical" evidence="7">
    <location>
        <begin position="226"/>
        <end position="245"/>
    </location>
</feature>
<feature type="compositionally biased region" description="Polar residues" evidence="6">
    <location>
        <begin position="1"/>
        <end position="10"/>
    </location>
</feature>
<dbReference type="Proteomes" id="UP000308652">
    <property type="component" value="Unassembled WGS sequence"/>
</dbReference>
<feature type="domain" description="Amino acid transporter transmembrane" evidence="8">
    <location>
        <begin position="116"/>
        <end position="479"/>
    </location>
</feature>
<evidence type="ECO:0000256" key="2">
    <source>
        <dbReference type="ARBA" id="ARBA00008066"/>
    </source>
</evidence>
<keyword evidence="3 7" id="KW-0812">Transmembrane</keyword>
<evidence type="ECO:0000256" key="3">
    <source>
        <dbReference type="ARBA" id="ARBA00022692"/>
    </source>
</evidence>
<organism evidence="9 10">
    <name type="scientific">Crucibulum laeve</name>
    <dbReference type="NCBI Taxonomy" id="68775"/>
    <lineage>
        <taxon>Eukaryota</taxon>
        <taxon>Fungi</taxon>
        <taxon>Dikarya</taxon>
        <taxon>Basidiomycota</taxon>
        <taxon>Agaricomycotina</taxon>
        <taxon>Agaricomycetes</taxon>
        <taxon>Agaricomycetidae</taxon>
        <taxon>Agaricales</taxon>
        <taxon>Agaricineae</taxon>
        <taxon>Nidulariaceae</taxon>
        <taxon>Crucibulum</taxon>
    </lineage>
</organism>
<evidence type="ECO:0000256" key="1">
    <source>
        <dbReference type="ARBA" id="ARBA00004141"/>
    </source>
</evidence>
<dbReference type="PANTHER" id="PTHR22950">
    <property type="entry name" value="AMINO ACID TRANSPORTER"/>
    <property type="match status" value="1"/>
</dbReference>
<protein>
    <submittedName>
        <fullName evidence="9">Transmembrane amino acid transporter protein-domain-containing protein</fullName>
    </submittedName>
</protein>
<feature type="transmembrane region" description="Helical" evidence="7">
    <location>
        <begin position="257"/>
        <end position="277"/>
    </location>
</feature>
<comment type="subcellular location">
    <subcellularLocation>
        <location evidence="1">Membrane</location>
        <topology evidence="1">Multi-pass membrane protein</topology>
    </subcellularLocation>
</comment>
<dbReference type="OrthoDB" id="40134at2759"/>
<feature type="transmembrane region" description="Helical" evidence="7">
    <location>
        <begin position="431"/>
        <end position="451"/>
    </location>
</feature>
<feature type="transmembrane region" description="Helical" evidence="7">
    <location>
        <begin position="115"/>
        <end position="137"/>
    </location>
</feature>
<evidence type="ECO:0000313" key="10">
    <source>
        <dbReference type="Proteomes" id="UP000308652"/>
    </source>
</evidence>
<feature type="transmembrane region" description="Helical" evidence="7">
    <location>
        <begin position="522"/>
        <end position="544"/>
    </location>
</feature>
<comment type="similarity">
    <text evidence="2">Belongs to the amino acid/polyamine transporter 2 family.</text>
</comment>
<evidence type="ECO:0000256" key="5">
    <source>
        <dbReference type="ARBA" id="ARBA00023136"/>
    </source>
</evidence>
<evidence type="ECO:0000313" key="9">
    <source>
        <dbReference type="EMBL" id="TFK32210.1"/>
    </source>
</evidence>
<accession>A0A5C3LHF9</accession>
<feature type="transmembrane region" description="Helical" evidence="7">
    <location>
        <begin position="149"/>
        <end position="170"/>
    </location>
</feature>
<dbReference type="PANTHER" id="PTHR22950:SF461">
    <property type="entry name" value="AMINO ACID TRANSPORTER TRANSMEMBRANE DOMAIN-CONTAINING PROTEIN"/>
    <property type="match status" value="1"/>
</dbReference>
<feature type="transmembrane region" description="Helical" evidence="7">
    <location>
        <begin position="457"/>
        <end position="477"/>
    </location>
</feature>
<dbReference type="GO" id="GO:0015179">
    <property type="term" value="F:L-amino acid transmembrane transporter activity"/>
    <property type="evidence" value="ECO:0007669"/>
    <property type="project" value="TreeGrafter"/>
</dbReference>